<dbReference type="Gene3D" id="3.30.2350.10">
    <property type="entry name" value="Pseudouridine synthase"/>
    <property type="match status" value="1"/>
</dbReference>
<accession>A0ABS5U616</accession>
<evidence type="ECO:0000256" key="2">
    <source>
        <dbReference type="ARBA" id="ARBA00023235"/>
    </source>
</evidence>
<dbReference type="PROSITE" id="PS01129">
    <property type="entry name" value="PSI_RLU"/>
    <property type="match status" value="1"/>
</dbReference>
<reference evidence="4 5" key="1">
    <citation type="submission" date="2021-05" db="EMBL/GenBank/DDBJ databases">
        <title>The draft genome of Geobacter chapellei DSM 13688.</title>
        <authorList>
            <person name="Xu Z."/>
            <person name="Masuda Y."/>
            <person name="Itoh H."/>
            <person name="Senoo K."/>
        </authorList>
    </citation>
    <scope>NUCLEOTIDE SEQUENCE [LARGE SCALE GENOMIC DNA]</scope>
    <source>
        <strain evidence="4 5">DSM 13688</strain>
    </source>
</reference>
<proteinExistence type="inferred from homology"/>
<feature type="domain" description="Pseudouridine synthase RsuA/RluA-like" evidence="3">
    <location>
        <begin position="26"/>
        <end position="177"/>
    </location>
</feature>
<evidence type="ECO:0000259" key="3">
    <source>
        <dbReference type="Pfam" id="PF00849"/>
    </source>
</evidence>
<dbReference type="Pfam" id="PF00849">
    <property type="entry name" value="PseudoU_synth_2"/>
    <property type="match status" value="1"/>
</dbReference>
<dbReference type="InterPro" id="IPR006145">
    <property type="entry name" value="PsdUridine_synth_RsuA/RluA"/>
</dbReference>
<evidence type="ECO:0000313" key="4">
    <source>
        <dbReference type="EMBL" id="MBT1071097.1"/>
    </source>
</evidence>
<gene>
    <name evidence="4" type="ORF">KJB30_04840</name>
</gene>
<dbReference type="InterPro" id="IPR020103">
    <property type="entry name" value="PsdUridine_synth_cat_dom_sf"/>
</dbReference>
<dbReference type="InterPro" id="IPR050188">
    <property type="entry name" value="RluA_PseudoU_synthase"/>
</dbReference>
<comment type="caution">
    <text evidence="4">The sequence shown here is derived from an EMBL/GenBank/DDBJ whole genome shotgun (WGS) entry which is preliminary data.</text>
</comment>
<dbReference type="PANTHER" id="PTHR21600">
    <property type="entry name" value="MITOCHONDRIAL RNA PSEUDOURIDINE SYNTHASE"/>
    <property type="match status" value="1"/>
</dbReference>
<dbReference type="RefSeq" id="WP_214296801.1">
    <property type="nucleotide sequence ID" value="NZ_JAHDYS010000003.1"/>
</dbReference>
<protein>
    <submittedName>
        <fullName evidence="4">RNA pseudouridine synthase</fullName>
    </submittedName>
</protein>
<evidence type="ECO:0000256" key="1">
    <source>
        <dbReference type="ARBA" id="ARBA00010876"/>
    </source>
</evidence>
<dbReference type="EMBL" id="JAHDYS010000003">
    <property type="protein sequence ID" value="MBT1071097.1"/>
    <property type="molecule type" value="Genomic_DNA"/>
</dbReference>
<name>A0ABS5U616_9BACT</name>
<dbReference type="Proteomes" id="UP000784128">
    <property type="component" value="Unassembled WGS sequence"/>
</dbReference>
<comment type="similarity">
    <text evidence="1">Belongs to the pseudouridine synthase RluA family.</text>
</comment>
<dbReference type="CDD" id="cd02869">
    <property type="entry name" value="PseudoU_synth_RluA_like"/>
    <property type="match status" value="1"/>
</dbReference>
<keyword evidence="5" id="KW-1185">Reference proteome</keyword>
<organism evidence="4 5">
    <name type="scientific">Pelotalea chapellei</name>
    <dbReference type="NCBI Taxonomy" id="44671"/>
    <lineage>
        <taxon>Bacteria</taxon>
        <taxon>Pseudomonadati</taxon>
        <taxon>Thermodesulfobacteriota</taxon>
        <taxon>Desulfuromonadia</taxon>
        <taxon>Geobacterales</taxon>
        <taxon>Geobacteraceae</taxon>
        <taxon>Pelotalea</taxon>
    </lineage>
</organism>
<dbReference type="PANTHER" id="PTHR21600:SF44">
    <property type="entry name" value="RIBOSOMAL LARGE SUBUNIT PSEUDOURIDINE SYNTHASE D"/>
    <property type="match status" value="1"/>
</dbReference>
<dbReference type="SUPFAM" id="SSF55120">
    <property type="entry name" value="Pseudouridine synthase"/>
    <property type="match status" value="1"/>
</dbReference>
<keyword evidence="2" id="KW-0413">Isomerase</keyword>
<sequence>MNTTRTPAPKPKHQPKGVTLLYEDADILVVDKPCGLLTIGTDRDKSRTVHSTLNDYVRKGNPKSRNRVYIVHRLDRETSGILLFAKSEQAKQFLQSDWDNTTKMYLTVVNGRLASPQGILSSYLAENAALMVYSTPDPAKGKLSQTAYTLVKEQKGLSLLQINLLTGRKHQIRVHFAEKGHPVVGDRKYGKGNASYPNLALHACSITFTHPVSKKRLQFQTRIPDLFTRLVGSFQLPTPDTTP</sequence>
<evidence type="ECO:0000313" key="5">
    <source>
        <dbReference type="Proteomes" id="UP000784128"/>
    </source>
</evidence>
<dbReference type="InterPro" id="IPR006224">
    <property type="entry name" value="PsdUridine_synth_RluA-like_CS"/>
</dbReference>